<reference evidence="2 4" key="2">
    <citation type="journal article" date="2014" name="BMC Genomics">
        <title>An improved genome release (version Mt4.0) for the model legume Medicago truncatula.</title>
        <authorList>
            <person name="Tang H."/>
            <person name="Krishnakumar V."/>
            <person name="Bidwell S."/>
            <person name="Rosen B."/>
            <person name="Chan A."/>
            <person name="Zhou S."/>
            <person name="Gentzbittel L."/>
            <person name="Childs K.L."/>
            <person name="Yandell M."/>
            <person name="Gundlach H."/>
            <person name="Mayer K.F."/>
            <person name="Schwartz D.C."/>
            <person name="Town C.D."/>
        </authorList>
    </citation>
    <scope>GENOME REANNOTATION</scope>
    <source>
        <strain evidence="2">A17</strain>
        <strain evidence="3 4">cv. Jemalong A17</strain>
    </source>
</reference>
<dbReference type="AlphaFoldDB" id="A0A072UUJ5"/>
<evidence type="ECO:0000313" key="2">
    <source>
        <dbReference type="EMBL" id="KEH33504.1"/>
    </source>
</evidence>
<dbReference type="EMBL" id="CM001219">
    <property type="protein sequence ID" value="KEH33504.1"/>
    <property type="molecule type" value="Genomic_DNA"/>
</dbReference>
<organism evidence="2 4">
    <name type="scientific">Medicago truncatula</name>
    <name type="common">Barrel medic</name>
    <name type="synonym">Medicago tribuloides</name>
    <dbReference type="NCBI Taxonomy" id="3880"/>
    <lineage>
        <taxon>Eukaryota</taxon>
        <taxon>Viridiplantae</taxon>
        <taxon>Streptophyta</taxon>
        <taxon>Embryophyta</taxon>
        <taxon>Tracheophyta</taxon>
        <taxon>Spermatophyta</taxon>
        <taxon>Magnoliopsida</taxon>
        <taxon>eudicotyledons</taxon>
        <taxon>Gunneridae</taxon>
        <taxon>Pentapetalae</taxon>
        <taxon>rosids</taxon>
        <taxon>fabids</taxon>
        <taxon>Fabales</taxon>
        <taxon>Fabaceae</taxon>
        <taxon>Papilionoideae</taxon>
        <taxon>50 kb inversion clade</taxon>
        <taxon>NPAAA clade</taxon>
        <taxon>Hologalegina</taxon>
        <taxon>IRL clade</taxon>
        <taxon>Trifolieae</taxon>
        <taxon>Medicago</taxon>
    </lineage>
</organism>
<dbReference type="EnsemblPlants" id="KEH33504">
    <property type="protein sequence ID" value="KEH33504"/>
    <property type="gene ID" value="MTR_3g040770"/>
</dbReference>
<feature type="signal peptide" evidence="1">
    <location>
        <begin position="1"/>
        <end position="24"/>
    </location>
</feature>
<dbReference type="Proteomes" id="UP000002051">
    <property type="component" value="Chromosome 3"/>
</dbReference>
<evidence type="ECO:0000313" key="4">
    <source>
        <dbReference type="Proteomes" id="UP000002051"/>
    </source>
</evidence>
<evidence type="ECO:0000256" key="1">
    <source>
        <dbReference type="SAM" id="SignalP"/>
    </source>
</evidence>
<protein>
    <recommendedName>
        <fullName evidence="5">Transmembrane protein</fullName>
    </recommendedName>
</protein>
<keyword evidence="1" id="KW-0732">Signal</keyword>
<feature type="chain" id="PRO_5014499971" description="Transmembrane protein" evidence="1">
    <location>
        <begin position="25"/>
        <end position="106"/>
    </location>
</feature>
<reference evidence="3" key="3">
    <citation type="submission" date="2015-04" db="UniProtKB">
        <authorList>
            <consortium name="EnsemblPlants"/>
        </authorList>
    </citation>
    <scope>IDENTIFICATION</scope>
    <source>
        <strain evidence="3">cv. Jemalong A17</strain>
    </source>
</reference>
<reference evidence="2 4" key="1">
    <citation type="journal article" date="2011" name="Nature">
        <title>The Medicago genome provides insight into the evolution of rhizobial symbioses.</title>
        <authorList>
            <person name="Young N.D."/>
            <person name="Debelle F."/>
            <person name="Oldroyd G.E."/>
            <person name="Geurts R."/>
            <person name="Cannon S.B."/>
            <person name="Udvardi M.K."/>
            <person name="Benedito V.A."/>
            <person name="Mayer K.F."/>
            <person name="Gouzy J."/>
            <person name="Schoof H."/>
            <person name="Van de Peer Y."/>
            <person name="Proost S."/>
            <person name="Cook D.R."/>
            <person name="Meyers B.C."/>
            <person name="Spannagl M."/>
            <person name="Cheung F."/>
            <person name="De Mita S."/>
            <person name="Krishnakumar V."/>
            <person name="Gundlach H."/>
            <person name="Zhou S."/>
            <person name="Mudge J."/>
            <person name="Bharti A.K."/>
            <person name="Murray J.D."/>
            <person name="Naoumkina M.A."/>
            <person name="Rosen B."/>
            <person name="Silverstein K.A."/>
            <person name="Tang H."/>
            <person name="Rombauts S."/>
            <person name="Zhao P.X."/>
            <person name="Zhou P."/>
            <person name="Barbe V."/>
            <person name="Bardou P."/>
            <person name="Bechner M."/>
            <person name="Bellec A."/>
            <person name="Berger A."/>
            <person name="Berges H."/>
            <person name="Bidwell S."/>
            <person name="Bisseling T."/>
            <person name="Choisne N."/>
            <person name="Couloux A."/>
            <person name="Denny R."/>
            <person name="Deshpande S."/>
            <person name="Dai X."/>
            <person name="Doyle J.J."/>
            <person name="Dudez A.M."/>
            <person name="Farmer A.D."/>
            <person name="Fouteau S."/>
            <person name="Franken C."/>
            <person name="Gibelin C."/>
            <person name="Gish J."/>
            <person name="Goldstein S."/>
            <person name="Gonzalez A.J."/>
            <person name="Green P.J."/>
            <person name="Hallab A."/>
            <person name="Hartog M."/>
            <person name="Hua A."/>
            <person name="Humphray S.J."/>
            <person name="Jeong D.H."/>
            <person name="Jing Y."/>
            <person name="Jocker A."/>
            <person name="Kenton S.M."/>
            <person name="Kim D.J."/>
            <person name="Klee K."/>
            <person name="Lai H."/>
            <person name="Lang C."/>
            <person name="Lin S."/>
            <person name="Macmil S.L."/>
            <person name="Magdelenat G."/>
            <person name="Matthews L."/>
            <person name="McCorrison J."/>
            <person name="Monaghan E.L."/>
            <person name="Mun J.H."/>
            <person name="Najar F.Z."/>
            <person name="Nicholson C."/>
            <person name="Noirot C."/>
            <person name="O'Bleness M."/>
            <person name="Paule C.R."/>
            <person name="Poulain J."/>
            <person name="Prion F."/>
            <person name="Qin B."/>
            <person name="Qu C."/>
            <person name="Retzel E.F."/>
            <person name="Riddle C."/>
            <person name="Sallet E."/>
            <person name="Samain S."/>
            <person name="Samson N."/>
            <person name="Sanders I."/>
            <person name="Saurat O."/>
            <person name="Scarpelli C."/>
            <person name="Schiex T."/>
            <person name="Segurens B."/>
            <person name="Severin A.J."/>
            <person name="Sherrier D.J."/>
            <person name="Shi R."/>
            <person name="Sims S."/>
            <person name="Singer S.R."/>
            <person name="Sinharoy S."/>
            <person name="Sterck L."/>
            <person name="Viollet A."/>
            <person name="Wang B.B."/>
            <person name="Wang K."/>
            <person name="Wang M."/>
            <person name="Wang X."/>
            <person name="Warfsmann J."/>
            <person name="Weissenbach J."/>
            <person name="White D.D."/>
            <person name="White J.D."/>
            <person name="Wiley G.B."/>
            <person name="Wincker P."/>
            <person name="Xing Y."/>
            <person name="Yang L."/>
            <person name="Yao Z."/>
            <person name="Ying F."/>
            <person name="Zhai J."/>
            <person name="Zhou L."/>
            <person name="Zuber A."/>
            <person name="Denarie J."/>
            <person name="Dixon R.A."/>
            <person name="May G.D."/>
            <person name="Schwartz D.C."/>
            <person name="Rogers J."/>
            <person name="Quetier F."/>
            <person name="Town C.D."/>
            <person name="Roe B.A."/>
        </authorList>
    </citation>
    <scope>NUCLEOTIDE SEQUENCE [LARGE SCALE GENOMIC DNA]</scope>
    <source>
        <strain evidence="2">A17</strain>
        <strain evidence="3 4">cv. Jemalong A17</strain>
    </source>
</reference>
<evidence type="ECO:0000313" key="3">
    <source>
        <dbReference type="EnsemblPlants" id="KEH33504"/>
    </source>
</evidence>
<gene>
    <name evidence="2" type="ordered locus">MTR_3g040770</name>
</gene>
<keyword evidence="4" id="KW-1185">Reference proteome</keyword>
<sequence>MSMTRLRLLKLYFSVFLFTRHDYAKERRKHGVKFRSIMMESRPPHYVLRGQDGLKVTPKILSFLGHLKVIMPKRDYTRRYITFKRPPLSGVISHEPKHETTLRMTL</sequence>
<dbReference type="HOGENOM" id="CLU_2227108_0_0_1"/>
<accession>A0A072UUJ5</accession>
<name>A0A072UUJ5_MEDTR</name>
<evidence type="ECO:0008006" key="5">
    <source>
        <dbReference type="Google" id="ProtNLM"/>
    </source>
</evidence>
<proteinExistence type="predicted"/>